<dbReference type="AlphaFoldDB" id="D6A3L5"/>
<reference evidence="3" key="1">
    <citation type="submission" date="2008-12" db="EMBL/GenBank/DDBJ databases">
        <title>Annotation of Streptomyces ghanaensis ATCC 14672.</title>
        <authorList>
            <consortium name="The Broad Institute Genome Sequencing Platform"/>
            <consortium name="Broad Institute Microbial Sequencing Center"/>
            <person name="Fischbach M."/>
            <person name="Ward D."/>
            <person name="Young S."/>
            <person name="Kodira C.D."/>
            <person name="Zeng Q."/>
            <person name="Koehrsen M."/>
            <person name="Godfrey P."/>
            <person name="Alvarado L."/>
            <person name="Berlin A.M."/>
            <person name="Borenstein D."/>
            <person name="Chen Z."/>
            <person name="Engels R."/>
            <person name="Freedman E."/>
            <person name="Gellesch M."/>
            <person name="Goldberg J."/>
            <person name="Griggs A."/>
            <person name="Gujja S."/>
            <person name="Heiman D.I."/>
            <person name="Hepburn T.A."/>
            <person name="Howarth C."/>
            <person name="Jen D."/>
            <person name="Larson L."/>
            <person name="Lewis B."/>
            <person name="Mehta T."/>
            <person name="Park D."/>
            <person name="Pearson M."/>
            <person name="Roberts A."/>
            <person name="Saif S."/>
            <person name="Shea T.D."/>
            <person name="Shenoy N."/>
            <person name="Sisk P."/>
            <person name="Stolte C."/>
            <person name="Sykes S.N."/>
            <person name="Walk T."/>
            <person name="White J."/>
            <person name="Yandava C."/>
            <person name="Straight P."/>
            <person name="Clardy J."/>
            <person name="Hung D."/>
            <person name="Kolter R."/>
            <person name="Mekalanos J."/>
            <person name="Walker S."/>
            <person name="Walsh C.T."/>
            <person name="Wieland B.L.C."/>
            <person name="Ilzarbe M."/>
            <person name="Galagan J."/>
            <person name="Nusbaum C."/>
            <person name="Birren B."/>
        </authorList>
    </citation>
    <scope>NUCLEOTIDE SEQUENCE [LARGE SCALE GENOMIC DNA]</scope>
    <source>
        <strain evidence="3">ATCC 14672 / DSM 40746 / JCM 4963 / KCTC 9882 / NRRL B-12104 / FH 1290</strain>
    </source>
</reference>
<feature type="region of interest" description="Disordered" evidence="1">
    <location>
        <begin position="369"/>
        <end position="401"/>
    </location>
</feature>
<evidence type="ECO:0000313" key="2">
    <source>
        <dbReference type="EMBL" id="EFE69528.2"/>
    </source>
</evidence>
<sequence length="401" mass="44350">MTDITGVGRGGIGAVRAALLGWRILNQRRWYWYLRYQAVVGALMLRDDTDEPVPPEINEAALRICEILDALFVPMEVRGGLFNKIGRWIREKVTQGVRYPLHDAAAGYTYWDRLYAWAREAAETREGSAALDYADFPVREDRSHLFAKRFVAKTSALLLSHALPDSLNRFRERMAFQVHRGPTWADASARHRRIAATARTATAGVASTVLTYVGFNQDLVNSLGIGGLTLASTAVVEATSGGYSGLTEPMKAARRQARDWLATMSLWLVQYVTWRDGEIREGRTEGVHQLLGILTALRAEEATLDRPQDTERIERHLQRLIEAANRVGDTDLETALMNVESAVLYRPAHIVNALSALIALVEGVTDLPGPTPGPSLGRADPPGNVPRQLGRPDSEPLPRAE</sequence>
<dbReference type="RefSeq" id="WP_004988152.1">
    <property type="nucleotide sequence ID" value="NZ_DS999641.1"/>
</dbReference>
<dbReference type="EMBL" id="DS999641">
    <property type="protein sequence ID" value="EFE69528.2"/>
    <property type="molecule type" value="Genomic_DNA"/>
</dbReference>
<proteinExistence type="predicted"/>
<name>D6A3L5_STRV1</name>
<gene>
    <name evidence="2" type="ORF">SSFG_04770</name>
</gene>
<protein>
    <submittedName>
        <fullName evidence="2">Predicted protein</fullName>
    </submittedName>
</protein>
<evidence type="ECO:0000256" key="1">
    <source>
        <dbReference type="SAM" id="MobiDB-lite"/>
    </source>
</evidence>
<evidence type="ECO:0000313" key="3">
    <source>
        <dbReference type="Proteomes" id="UP000003824"/>
    </source>
</evidence>
<organism evidence="2 3">
    <name type="scientific">Streptomyces viridosporus (strain ATCC 14672 / DSM 40746 / JCM 4963 / KCTC 9882 / NRRL B-12104 / FH 1290)</name>
    <name type="common">Streptomyces ghanaensis</name>
    <dbReference type="NCBI Taxonomy" id="566461"/>
    <lineage>
        <taxon>Bacteria</taxon>
        <taxon>Bacillati</taxon>
        <taxon>Actinomycetota</taxon>
        <taxon>Actinomycetes</taxon>
        <taxon>Kitasatosporales</taxon>
        <taxon>Streptomycetaceae</taxon>
        <taxon>Streptomyces</taxon>
    </lineage>
</organism>
<feature type="compositionally biased region" description="Basic and acidic residues" evidence="1">
    <location>
        <begin position="390"/>
        <end position="401"/>
    </location>
</feature>
<accession>D6A3L5</accession>
<dbReference type="Proteomes" id="UP000003824">
    <property type="component" value="Unassembled WGS sequence"/>
</dbReference>